<dbReference type="Gene3D" id="1.10.10.60">
    <property type="entry name" value="Homeodomain-like"/>
    <property type="match status" value="1"/>
</dbReference>
<reference evidence="4 5" key="1">
    <citation type="submission" date="2014-07" db="EMBL/GenBank/DDBJ databases">
        <title>Draft genome of Clostridium sulfidigenes 113A isolated from sediments associated with methane hydrate from Krishna Godavari basin.</title>
        <authorList>
            <person name="Honkalas V.S."/>
            <person name="Dabir A.P."/>
            <person name="Arora P."/>
            <person name="Dhakephalkar P.K."/>
        </authorList>
    </citation>
    <scope>NUCLEOTIDE SEQUENCE [LARGE SCALE GENOMIC DNA]</scope>
    <source>
        <strain evidence="4 5">113A</strain>
    </source>
</reference>
<dbReference type="RefSeq" id="WP_035131551.1">
    <property type="nucleotide sequence ID" value="NZ_JPMD01000014.1"/>
</dbReference>
<dbReference type="InterPro" id="IPR001647">
    <property type="entry name" value="HTH_TetR"/>
</dbReference>
<dbReference type="SUPFAM" id="SSF48498">
    <property type="entry name" value="Tetracyclin repressor-like, C-terminal domain"/>
    <property type="match status" value="1"/>
</dbReference>
<dbReference type="GO" id="GO:0003677">
    <property type="term" value="F:DNA binding"/>
    <property type="evidence" value="ECO:0007669"/>
    <property type="project" value="UniProtKB-UniRule"/>
</dbReference>
<dbReference type="SUPFAM" id="SSF46689">
    <property type="entry name" value="Homeodomain-like"/>
    <property type="match status" value="1"/>
</dbReference>
<protein>
    <recommendedName>
        <fullName evidence="3">HTH tetR-type domain-containing protein</fullName>
    </recommendedName>
</protein>
<name>A0A084JE94_9CLOT</name>
<feature type="DNA-binding region" description="H-T-H motif" evidence="2">
    <location>
        <begin position="33"/>
        <end position="52"/>
    </location>
</feature>
<dbReference type="AlphaFoldDB" id="A0A084JE94"/>
<comment type="caution">
    <text evidence="4">The sequence shown here is derived from an EMBL/GenBank/DDBJ whole genome shotgun (WGS) entry which is preliminary data.</text>
</comment>
<evidence type="ECO:0000256" key="1">
    <source>
        <dbReference type="ARBA" id="ARBA00023125"/>
    </source>
</evidence>
<evidence type="ECO:0000313" key="5">
    <source>
        <dbReference type="Proteomes" id="UP000028542"/>
    </source>
</evidence>
<sequence length="208" mass="25001">MNQSYFQLPSYKQKNLLNSGYKLFALYPYKKASMNAIASEADISKSLLFYYFKDKKEYYLFLFNTAINFLDEQKEESVNKKINDFFQLINKTVERRMKMINDYPYLYKFVTKAYYESFEEIKLELDKRKKIMLQTGEEEILKIIDYDKFKNPSDVKILLDIVLSAAEGCMRGLEDLDISKMEQKVSEFKDMMNSLKKYYYKEEFLIKL</sequence>
<dbReference type="PROSITE" id="PS50977">
    <property type="entry name" value="HTH_TETR_2"/>
    <property type="match status" value="1"/>
</dbReference>
<dbReference type="eggNOG" id="COG1309">
    <property type="taxonomic scope" value="Bacteria"/>
</dbReference>
<dbReference type="InterPro" id="IPR009057">
    <property type="entry name" value="Homeodomain-like_sf"/>
</dbReference>
<evidence type="ECO:0000313" key="4">
    <source>
        <dbReference type="EMBL" id="KEZ87278.1"/>
    </source>
</evidence>
<dbReference type="Proteomes" id="UP000028542">
    <property type="component" value="Unassembled WGS sequence"/>
</dbReference>
<dbReference type="Gene3D" id="1.10.357.10">
    <property type="entry name" value="Tetracycline Repressor, domain 2"/>
    <property type="match status" value="1"/>
</dbReference>
<proteinExistence type="predicted"/>
<evidence type="ECO:0000259" key="3">
    <source>
        <dbReference type="PROSITE" id="PS50977"/>
    </source>
</evidence>
<feature type="domain" description="HTH tetR-type" evidence="3">
    <location>
        <begin position="10"/>
        <end position="70"/>
    </location>
</feature>
<keyword evidence="5" id="KW-1185">Reference proteome</keyword>
<gene>
    <name evidence="4" type="ORF">IO99_06855</name>
</gene>
<dbReference type="STRING" id="318464.IO99_06855"/>
<organism evidence="4 5">
    <name type="scientific">Clostridium sulfidigenes</name>
    <dbReference type="NCBI Taxonomy" id="318464"/>
    <lineage>
        <taxon>Bacteria</taxon>
        <taxon>Bacillati</taxon>
        <taxon>Bacillota</taxon>
        <taxon>Clostridia</taxon>
        <taxon>Eubacteriales</taxon>
        <taxon>Clostridiaceae</taxon>
        <taxon>Clostridium</taxon>
    </lineage>
</organism>
<dbReference type="InterPro" id="IPR036271">
    <property type="entry name" value="Tet_transcr_reg_TetR-rel_C_sf"/>
</dbReference>
<dbReference type="Pfam" id="PF00440">
    <property type="entry name" value="TetR_N"/>
    <property type="match status" value="1"/>
</dbReference>
<evidence type="ECO:0000256" key="2">
    <source>
        <dbReference type="PROSITE-ProRule" id="PRU00335"/>
    </source>
</evidence>
<accession>A0A084JE94</accession>
<keyword evidence="1 2" id="KW-0238">DNA-binding</keyword>
<dbReference type="EMBL" id="JPMD01000014">
    <property type="protein sequence ID" value="KEZ87278.1"/>
    <property type="molecule type" value="Genomic_DNA"/>
</dbReference>